<reference evidence="2" key="1">
    <citation type="submission" date="2013-01" db="EMBL/GenBank/DDBJ databases">
        <title>Genome assembly of Mariniradius saccharolyticus AK6.</title>
        <authorList>
            <person name="Vaidya B."/>
            <person name="Khatri I."/>
            <person name="Tanuku N.R.S."/>
            <person name="Subramanian S."/>
            <person name="Pinnaka A."/>
        </authorList>
    </citation>
    <scope>NUCLEOTIDE SEQUENCE [LARGE SCALE GENOMIC DNA]</scope>
    <source>
        <strain evidence="2">AK6</strain>
    </source>
</reference>
<evidence type="ECO:0000256" key="1">
    <source>
        <dbReference type="SAM" id="MobiDB-lite"/>
    </source>
</evidence>
<dbReference type="Proteomes" id="UP000010953">
    <property type="component" value="Unassembled WGS sequence"/>
</dbReference>
<dbReference type="AlphaFoldDB" id="M7Y0E5"/>
<evidence type="ECO:0000313" key="2">
    <source>
        <dbReference type="EMBL" id="EMS34217.1"/>
    </source>
</evidence>
<accession>M7Y0E5</accession>
<comment type="caution">
    <text evidence="2">The sequence shown here is derived from an EMBL/GenBank/DDBJ whole genome shotgun (WGS) entry which is preliminary data.</text>
</comment>
<gene>
    <name evidence="2" type="ORF">C943_04035</name>
</gene>
<dbReference type="InParanoid" id="M7Y0E5"/>
<evidence type="ECO:0000313" key="3">
    <source>
        <dbReference type="Proteomes" id="UP000010953"/>
    </source>
</evidence>
<organism evidence="2 3">
    <name type="scientific">Mariniradius saccharolyticus AK6</name>
    <dbReference type="NCBI Taxonomy" id="1239962"/>
    <lineage>
        <taxon>Bacteria</taxon>
        <taxon>Pseudomonadati</taxon>
        <taxon>Bacteroidota</taxon>
        <taxon>Cytophagia</taxon>
        <taxon>Cytophagales</taxon>
        <taxon>Cyclobacteriaceae</taxon>
        <taxon>Mariniradius</taxon>
    </lineage>
</organism>
<keyword evidence="3" id="KW-1185">Reference proteome</keyword>
<dbReference type="EMBL" id="AMZY02000007">
    <property type="protein sequence ID" value="EMS34217.1"/>
    <property type="molecule type" value="Genomic_DNA"/>
</dbReference>
<proteinExistence type="predicted"/>
<feature type="region of interest" description="Disordered" evidence="1">
    <location>
        <begin position="1"/>
        <end position="26"/>
    </location>
</feature>
<sequence>MVINVAEKSEAKQKTKTGQSRKSPKANGQVLWFSPSYIFQEISGQIVLLAVGWDPPSIKVKKKWTDL</sequence>
<name>M7Y0E5_9BACT</name>
<protein>
    <submittedName>
        <fullName evidence="2">Uncharacterized protein</fullName>
    </submittedName>
</protein>
<dbReference type="STRING" id="1239962.C943_04035"/>